<keyword evidence="3" id="KW-1185">Reference proteome</keyword>
<evidence type="ECO:0000313" key="3">
    <source>
        <dbReference type="Proteomes" id="UP001420932"/>
    </source>
</evidence>
<proteinExistence type="predicted"/>
<evidence type="ECO:0000256" key="1">
    <source>
        <dbReference type="SAM" id="MobiDB-lite"/>
    </source>
</evidence>
<dbReference type="EMBL" id="JBBNAF010000010">
    <property type="protein sequence ID" value="KAK9107138.1"/>
    <property type="molecule type" value="Genomic_DNA"/>
</dbReference>
<comment type="caution">
    <text evidence="2">The sequence shown here is derived from an EMBL/GenBank/DDBJ whole genome shotgun (WGS) entry which is preliminary data.</text>
</comment>
<dbReference type="Proteomes" id="UP001420932">
    <property type="component" value="Unassembled WGS sequence"/>
</dbReference>
<gene>
    <name evidence="2" type="ORF">Syun_023149</name>
</gene>
<dbReference type="AlphaFoldDB" id="A0AAP0FLQ5"/>
<sequence length="264" mass="28385">MPSFIREAIALRFDGEGRVLEALRVDRLLESFSEVKERNGILLAGSVAIPFRGAGSNQRRRGFGQQRLRGVQTAAATACHGGGGSGGRRGGGSGVGRGGGGGSGLERGHGSRAATVWRRCRDGAAAVRPVSGGGGGGSPAVVAAWQFNPLQCFDAIPHFSCSEWVRRHFWEDKGMLIFQTLENHAGKLMPIWRVGERGWDTILVPGDEDKGWATFFNGLVNEDERTHTTSSYGQSMDSGNTGEGSMITLLHRRGRTWETRMSVT</sequence>
<feature type="compositionally biased region" description="Gly residues" evidence="1">
    <location>
        <begin position="80"/>
        <end position="105"/>
    </location>
</feature>
<evidence type="ECO:0000313" key="2">
    <source>
        <dbReference type="EMBL" id="KAK9107138.1"/>
    </source>
</evidence>
<organism evidence="2 3">
    <name type="scientific">Stephania yunnanensis</name>
    <dbReference type="NCBI Taxonomy" id="152371"/>
    <lineage>
        <taxon>Eukaryota</taxon>
        <taxon>Viridiplantae</taxon>
        <taxon>Streptophyta</taxon>
        <taxon>Embryophyta</taxon>
        <taxon>Tracheophyta</taxon>
        <taxon>Spermatophyta</taxon>
        <taxon>Magnoliopsida</taxon>
        <taxon>Ranunculales</taxon>
        <taxon>Menispermaceae</taxon>
        <taxon>Menispermoideae</taxon>
        <taxon>Cissampelideae</taxon>
        <taxon>Stephania</taxon>
    </lineage>
</organism>
<accession>A0AAP0FLQ5</accession>
<name>A0AAP0FLQ5_9MAGN</name>
<reference evidence="2 3" key="1">
    <citation type="submission" date="2024-01" db="EMBL/GenBank/DDBJ databases">
        <title>Genome assemblies of Stephania.</title>
        <authorList>
            <person name="Yang L."/>
        </authorList>
    </citation>
    <scope>NUCLEOTIDE SEQUENCE [LARGE SCALE GENOMIC DNA]</scope>
    <source>
        <strain evidence="2">YNDBR</strain>
        <tissue evidence="2">Leaf</tissue>
    </source>
</reference>
<protein>
    <submittedName>
        <fullName evidence="2">Uncharacterized protein</fullName>
    </submittedName>
</protein>
<feature type="region of interest" description="Disordered" evidence="1">
    <location>
        <begin position="77"/>
        <end position="112"/>
    </location>
</feature>